<dbReference type="Gene3D" id="3.30.420.40">
    <property type="match status" value="2"/>
</dbReference>
<evidence type="ECO:0000256" key="2">
    <source>
        <dbReference type="ARBA" id="ARBA00022840"/>
    </source>
</evidence>
<reference evidence="6" key="2">
    <citation type="submission" date="2019-07" db="EMBL/GenBank/DDBJ databases">
        <authorList>
            <person name="Yang Y."/>
            <person name="Bocs S."/>
            <person name="Baudouin L."/>
        </authorList>
    </citation>
    <scope>NUCLEOTIDE SEQUENCE</scope>
    <source>
        <tissue evidence="6">Spear leaf of Hainan Tall coconut</tissue>
    </source>
</reference>
<name>A0A8K0N632_COCNU</name>
<dbReference type="SUPFAM" id="SSF53067">
    <property type="entry name" value="Actin-like ATPase domain"/>
    <property type="match status" value="2"/>
</dbReference>
<evidence type="ECO:0000256" key="1">
    <source>
        <dbReference type="ARBA" id="ARBA00022741"/>
    </source>
</evidence>
<dbReference type="OrthoDB" id="771711at2759"/>
<dbReference type="Gene3D" id="3.90.640.10">
    <property type="entry name" value="Actin, Chain A, domain 4"/>
    <property type="match status" value="1"/>
</dbReference>
<evidence type="ECO:0000256" key="3">
    <source>
        <dbReference type="RuleBase" id="RU003322"/>
    </source>
</evidence>
<dbReference type="InterPro" id="IPR043129">
    <property type="entry name" value="ATPase_NBD"/>
</dbReference>
<keyword evidence="1 3" id="KW-0547">Nucleotide-binding</keyword>
<dbReference type="EMBL" id="CM017879">
    <property type="protein sequence ID" value="KAG1359578.1"/>
    <property type="molecule type" value="Genomic_DNA"/>
</dbReference>
<organism evidence="6 7">
    <name type="scientific">Cocos nucifera</name>
    <name type="common">Coconut palm</name>
    <dbReference type="NCBI Taxonomy" id="13894"/>
    <lineage>
        <taxon>Eukaryota</taxon>
        <taxon>Viridiplantae</taxon>
        <taxon>Streptophyta</taxon>
        <taxon>Embryophyta</taxon>
        <taxon>Tracheophyta</taxon>
        <taxon>Spermatophyta</taxon>
        <taxon>Magnoliopsida</taxon>
        <taxon>Liliopsida</taxon>
        <taxon>Arecaceae</taxon>
        <taxon>Arecoideae</taxon>
        <taxon>Cocoseae</taxon>
        <taxon>Attaleinae</taxon>
        <taxon>Cocos</taxon>
    </lineage>
</organism>
<dbReference type="AlphaFoldDB" id="A0A8K0N632"/>
<dbReference type="InterPro" id="IPR018181">
    <property type="entry name" value="Heat_shock_70_CS"/>
</dbReference>
<gene>
    <name evidence="6" type="ORF">COCNU_08G010240</name>
</gene>
<dbReference type="PRINTS" id="PR00301">
    <property type="entry name" value="HEATSHOCK70"/>
</dbReference>
<dbReference type="InterPro" id="IPR013126">
    <property type="entry name" value="Hsp_70_fam"/>
</dbReference>
<dbReference type="PANTHER" id="PTHR19375">
    <property type="entry name" value="HEAT SHOCK PROTEIN 70KDA"/>
    <property type="match status" value="1"/>
</dbReference>
<feature type="coiled-coil region" evidence="4">
    <location>
        <begin position="440"/>
        <end position="467"/>
    </location>
</feature>
<comment type="caution">
    <text evidence="6">The sequence shown here is derived from an EMBL/GenBank/DDBJ whole genome shotgun (WGS) entry which is preliminary data.</text>
</comment>
<feature type="region of interest" description="Disordered" evidence="5">
    <location>
        <begin position="1"/>
        <end position="32"/>
    </location>
</feature>
<proteinExistence type="inferred from homology"/>
<accession>A0A8K0N632</accession>
<protein>
    <submittedName>
        <fullName evidence="6">Luminal-binding protein 5-like</fullName>
    </submittedName>
</protein>
<dbReference type="PROSITE" id="PS01036">
    <property type="entry name" value="HSP70_3"/>
    <property type="match status" value="1"/>
</dbReference>
<dbReference type="GO" id="GO:0005524">
    <property type="term" value="F:ATP binding"/>
    <property type="evidence" value="ECO:0007669"/>
    <property type="project" value="UniProtKB-KW"/>
</dbReference>
<evidence type="ECO:0000313" key="6">
    <source>
        <dbReference type="EMBL" id="KAG1359578.1"/>
    </source>
</evidence>
<dbReference type="Proteomes" id="UP000797356">
    <property type="component" value="Chromosome 8"/>
</dbReference>
<dbReference type="Pfam" id="PF00012">
    <property type="entry name" value="HSP70"/>
    <property type="match status" value="1"/>
</dbReference>
<keyword evidence="2 3" id="KW-0067">ATP-binding</keyword>
<evidence type="ECO:0000313" key="7">
    <source>
        <dbReference type="Proteomes" id="UP000797356"/>
    </source>
</evidence>
<dbReference type="FunFam" id="3.30.30.30:FF:000003">
    <property type="entry name" value="Heat shock protein 9"/>
    <property type="match status" value="1"/>
</dbReference>
<evidence type="ECO:0000256" key="4">
    <source>
        <dbReference type="SAM" id="Coils"/>
    </source>
</evidence>
<sequence>MGNATGHAGRQLPADVPPASSRAGPSSSQEEDPVRLVNQFFDEFLGYYRKKFQERARGLQRSNPGPFWPFIYLPEQTDEDPVFLALLQYLMETTSKEGSNYPLNRDLVDLFHRAFYGNMTGLEALFSMKEDDHPIIESNISAVAEKLVSLGHQFRAAGVKWKGALGVDWEDDDSIMPAAYADDGGSSSSGLTIGIDLGTSYTRAAADMNGFLESIRNDKGKHMTPSWVAASTEGALVGEDAEEQATTNPEGTTFNVKRLIGRKFKDKDVQEDMKLVPYEIVDEDGMPCMNMNMERDEWSDFFSPEDIVALILANIKKDAERALNMAIVDAIVTVPAYFNVAQRRATKDACDQAGLNLVGMINEPTAAAIAYARYKQKGGQKNILVCHLGGGTFDVSILFIDNGAFVVLATNGGRLGGEDFDKTVMRYFIKLINKKHGRDVSSDKQALAKLRRECERAKRALSSQGEVQMEIESLCEGLDFSELLTRGLFEELNNYLFMKIVWHVNKTMKDAGLEKDQINDVVLTGGSSRIPKIRQLLRDYFDGKEPDMEVNLDEAARDGAATIGGLLSGHGWEDAKG</sequence>
<keyword evidence="4" id="KW-0175">Coiled coil</keyword>
<dbReference type="FunFam" id="3.90.640.10:FF:000002">
    <property type="entry name" value="Heat shock 70 kDa"/>
    <property type="match status" value="1"/>
</dbReference>
<dbReference type="GO" id="GO:0140662">
    <property type="term" value="F:ATP-dependent protein folding chaperone"/>
    <property type="evidence" value="ECO:0007669"/>
    <property type="project" value="InterPro"/>
</dbReference>
<comment type="similarity">
    <text evidence="3">Belongs to the heat shock protein 70 family.</text>
</comment>
<reference evidence="6" key="1">
    <citation type="journal article" date="2017" name="Gigascience">
        <title>The genome draft of coconut (Cocos nucifera).</title>
        <authorList>
            <person name="Xiao Y."/>
            <person name="Xu P."/>
            <person name="Fan H."/>
            <person name="Baudouin L."/>
            <person name="Xia W."/>
            <person name="Bocs S."/>
            <person name="Xu J."/>
            <person name="Li Q."/>
            <person name="Guo A."/>
            <person name="Zhou L."/>
            <person name="Li J."/>
            <person name="Wu Y."/>
            <person name="Ma Z."/>
            <person name="Armero A."/>
            <person name="Issali A.E."/>
            <person name="Liu N."/>
            <person name="Peng M."/>
            <person name="Yang Y."/>
        </authorList>
    </citation>
    <scope>NUCLEOTIDE SEQUENCE</scope>
    <source>
        <tissue evidence="6">Spear leaf of Hainan Tall coconut</tissue>
    </source>
</reference>
<evidence type="ECO:0000256" key="5">
    <source>
        <dbReference type="SAM" id="MobiDB-lite"/>
    </source>
</evidence>
<feature type="compositionally biased region" description="Low complexity" evidence="5">
    <location>
        <begin position="17"/>
        <end position="28"/>
    </location>
</feature>
<keyword evidence="7" id="KW-1185">Reference proteome</keyword>